<protein>
    <submittedName>
        <fullName evidence="1">Uncharacterized protein</fullName>
    </submittedName>
</protein>
<accession>A0AB33KN96</accession>
<proteinExistence type="predicted"/>
<dbReference type="AlphaFoldDB" id="A0AB33KN96"/>
<reference evidence="1" key="1">
    <citation type="submission" date="2024-07" db="EMBL/GenBank/DDBJ databases">
        <title>Complete genome sequences of cellulolytic bacteria, Kitasatospora sp. CMC57 and Streptomyces sp. CMC78, isolated from Japanese agricultural soil.</title>
        <authorList>
            <person name="Hashimoto T."/>
            <person name="Ito M."/>
            <person name="Iwamoto M."/>
            <person name="Fukahori D."/>
            <person name="Shoda T."/>
            <person name="Sakoda M."/>
            <person name="Morohoshi T."/>
            <person name="Mitsuboshi M."/>
            <person name="Nishizawa T."/>
        </authorList>
    </citation>
    <scope>NUCLEOTIDE SEQUENCE</scope>
    <source>
        <strain evidence="1">CMC78</strain>
    </source>
</reference>
<name>A0AB33KN96_9ACTN</name>
<gene>
    <name evidence="1" type="ORF">SCMC78_40020</name>
</gene>
<dbReference type="RefSeq" id="WP_408054027.1">
    <property type="nucleotide sequence ID" value="NZ_AP035884.1"/>
</dbReference>
<organism evidence="1">
    <name type="scientific">Streptomyces sp. CMC78</name>
    <dbReference type="NCBI Taxonomy" id="3231512"/>
    <lineage>
        <taxon>Bacteria</taxon>
        <taxon>Bacillati</taxon>
        <taxon>Actinomycetota</taxon>
        <taxon>Actinomycetes</taxon>
        <taxon>Kitasatosporales</taxon>
        <taxon>Streptomycetaceae</taxon>
        <taxon>Streptomyces</taxon>
    </lineage>
</organism>
<evidence type="ECO:0000313" key="1">
    <source>
        <dbReference type="EMBL" id="BFP54195.1"/>
    </source>
</evidence>
<dbReference type="KEGG" id="stcm:SCMC78_40020"/>
<sequence>MENYDLRAEAQVLLQGTAAKSKRSGNVPFPPEFVSAKAGQESPAPLARMIQGGQGGSVRLRLYMCITMMATSKPYDLKMPPTPRSWARLLALDPQRGPRSVSRNLKWLADSKFIKLEPRWGGPPAITLRSPAGDGRDYVRPIEQGRYIGVPVEFWTKGWVLELSPTAIALMIVLMDVLGGYSEPRYVPAEKRRLYGLSSDTWTKATKELRGHGLLSVGREPQGSFYDYERLRNLYWLTVDRLKEPPEVSPS</sequence>
<dbReference type="EMBL" id="AP035884">
    <property type="protein sequence ID" value="BFP54195.1"/>
    <property type="molecule type" value="Genomic_DNA"/>
</dbReference>